<dbReference type="GO" id="GO:0005764">
    <property type="term" value="C:lysosome"/>
    <property type="evidence" value="ECO:0007669"/>
    <property type="project" value="UniProtKB-SubCell"/>
</dbReference>
<evidence type="ECO:0000256" key="1">
    <source>
        <dbReference type="ARBA" id="ARBA00004371"/>
    </source>
</evidence>
<reference evidence="10" key="1">
    <citation type="submission" date="2019-08" db="EMBL/GenBank/DDBJ databases">
        <title>The genome of the North American firefly Photinus pyralis.</title>
        <authorList>
            <consortium name="Photinus pyralis genome working group"/>
            <person name="Fallon T.R."/>
            <person name="Sander Lower S.E."/>
            <person name="Weng J.-K."/>
        </authorList>
    </citation>
    <scope>NUCLEOTIDE SEQUENCE</scope>
    <source>
        <strain evidence="10">TRF0915ILg1</strain>
        <tissue evidence="10">Whole body</tissue>
    </source>
</reference>
<evidence type="ECO:0000256" key="4">
    <source>
        <dbReference type="ARBA" id="ARBA00022525"/>
    </source>
</evidence>
<dbReference type="AlphaFoldDB" id="A0A8K0CC38"/>
<dbReference type="GO" id="GO:0070492">
    <property type="term" value="F:oligosaccharide binding"/>
    <property type="evidence" value="ECO:0007669"/>
    <property type="project" value="TreeGrafter"/>
</dbReference>
<evidence type="ECO:0000256" key="8">
    <source>
        <dbReference type="SAM" id="SignalP"/>
    </source>
</evidence>
<dbReference type="Proteomes" id="UP000801492">
    <property type="component" value="Unassembled WGS sequence"/>
</dbReference>
<dbReference type="Gene3D" id="3.20.20.80">
    <property type="entry name" value="Glycosidases"/>
    <property type="match status" value="1"/>
</dbReference>
<dbReference type="Gene3D" id="3.10.50.10">
    <property type="match status" value="1"/>
</dbReference>
<feature type="signal peptide" evidence="8">
    <location>
        <begin position="1"/>
        <end position="23"/>
    </location>
</feature>
<dbReference type="CDD" id="cd02876">
    <property type="entry name" value="GH18_SI-CLP"/>
    <property type="match status" value="1"/>
</dbReference>
<feature type="domain" description="GH18" evidence="9">
    <location>
        <begin position="85"/>
        <end position="395"/>
    </location>
</feature>
<dbReference type="EMBL" id="VTPC01090607">
    <property type="protein sequence ID" value="KAF2882542.1"/>
    <property type="molecule type" value="Genomic_DNA"/>
</dbReference>
<dbReference type="OrthoDB" id="10254444at2759"/>
<dbReference type="InterPro" id="IPR017853">
    <property type="entry name" value="GH"/>
</dbReference>
<comment type="caution">
    <text evidence="10">The sequence shown here is derived from an EMBL/GenBank/DDBJ whole genome shotgun (WGS) entry which is preliminary data.</text>
</comment>
<evidence type="ECO:0000256" key="2">
    <source>
        <dbReference type="ARBA" id="ARBA00004613"/>
    </source>
</evidence>
<dbReference type="PANTHER" id="PTHR46066:SF2">
    <property type="entry name" value="CHITINASE DOMAIN-CONTAINING PROTEIN 1"/>
    <property type="match status" value="1"/>
</dbReference>
<dbReference type="GO" id="GO:0005576">
    <property type="term" value="C:extracellular region"/>
    <property type="evidence" value="ECO:0007669"/>
    <property type="project" value="UniProtKB-SubCell"/>
</dbReference>
<comment type="similarity">
    <text evidence="3">Belongs to the glycosyl hydrolase 18 family.</text>
</comment>
<dbReference type="GO" id="GO:0008061">
    <property type="term" value="F:chitin binding"/>
    <property type="evidence" value="ECO:0007669"/>
    <property type="project" value="InterPro"/>
</dbReference>
<evidence type="ECO:0000256" key="6">
    <source>
        <dbReference type="ARBA" id="ARBA00023228"/>
    </source>
</evidence>
<keyword evidence="11" id="KW-1185">Reference proteome</keyword>
<dbReference type="InterPro" id="IPR001223">
    <property type="entry name" value="Glyco_hydro18_cat"/>
</dbReference>
<dbReference type="SMART" id="SM00636">
    <property type="entry name" value="Glyco_18"/>
    <property type="match status" value="1"/>
</dbReference>
<accession>A0A8K0CC38</accession>
<evidence type="ECO:0000256" key="3">
    <source>
        <dbReference type="ARBA" id="ARBA00009336"/>
    </source>
</evidence>
<dbReference type="GO" id="GO:0012505">
    <property type="term" value="C:endomembrane system"/>
    <property type="evidence" value="ECO:0007669"/>
    <property type="project" value="TreeGrafter"/>
</dbReference>
<evidence type="ECO:0000313" key="10">
    <source>
        <dbReference type="EMBL" id="KAF2882542.1"/>
    </source>
</evidence>
<keyword evidence="5 8" id="KW-0732">Signal</keyword>
<dbReference type="Pfam" id="PF00704">
    <property type="entry name" value="Glyco_hydro_18"/>
    <property type="match status" value="1"/>
</dbReference>
<evidence type="ECO:0000256" key="5">
    <source>
        <dbReference type="ARBA" id="ARBA00022729"/>
    </source>
</evidence>
<evidence type="ECO:0000256" key="7">
    <source>
        <dbReference type="ARBA" id="ARBA00040976"/>
    </source>
</evidence>
<dbReference type="PROSITE" id="PS51910">
    <property type="entry name" value="GH18_2"/>
    <property type="match status" value="1"/>
</dbReference>
<name>A0A8K0CC38_IGNLU</name>
<sequence>MLIKHYILLLIQLIICVLHFTEATLTPKSPRSNKEAKEDSVKILSGPVNQTVIDRNLLTKSPSSKNILHNHQAYYKDTTESNFEGLVLGYVTPWNNHGYDIAKLFGNKFTHISPVWLQVKRRGSLKYEIIGTHDVDKKWIEDVKKAGRNRKLKIVPRLLFDGWSMKDYKALLGDLEEAKKLSETLLRCCQRYEFNGLVVEVWSQIAGNIPSHALIDFIKVVASQLTDNNLNFILVIPPKREGQILFTAEDFESLYDDVTAFSLMTYDFSSVQRPGPNAPINWMEDCITYLSPDSSKRSKILTGLNYYGNVFTANGGRPIVGHEYITLLKHFKGKMDYDPDSAESFFEMRAPDGRYMVFYPTLHSINERLLLADKLGTGISIWELGQGLDYFYDLL</sequence>
<dbReference type="InterPro" id="IPR029070">
    <property type="entry name" value="Chitinase_insertion_sf"/>
</dbReference>
<gene>
    <name evidence="10" type="ORF">ILUMI_23620</name>
</gene>
<dbReference type="PANTHER" id="PTHR46066">
    <property type="entry name" value="CHITINASE DOMAIN-CONTAINING PROTEIN 1 FAMILY MEMBER"/>
    <property type="match status" value="1"/>
</dbReference>
<comment type="subcellular location">
    <subcellularLocation>
        <location evidence="1">Lysosome</location>
    </subcellularLocation>
    <subcellularLocation>
        <location evidence="2">Secreted</location>
    </subcellularLocation>
</comment>
<proteinExistence type="inferred from homology"/>
<evidence type="ECO:0000313" key="11">
    <source>
        <dbReference type="Proteomes" id="UP000801492"/>
    </source>
</evidence>
<keyword evidence="4" id="KW-0964">Secreted</keyword>
<dbReference type="FunFam" id="3.20.20.80:FF:000028">
    <property type="entry name" value="Chitinase domain-containing protein 1"/>
    <property type="match status" value="1"/>
</dbReference>
<feature type="chain" id="PRO_5035461941" description="Chitinase domain-containing protein 1" evidence="8">
    <location>
        <begin position="24"/>
        <end position="395"/>
    </location>
</feature>
<protein>
    <recommendedName>
        <fullName evidence="7">Chitinase domain-containing protein 1</fullName>
    </recommendedName>
</protein>
<evidence type="ECO:0000259" key="9">
    <source>
        <dbReference type="PROSITE" id="PS51910"/>
    </source>
</evidence>
<dbReference type="SUPFAM" id="SSF51445">
    <property type="entry name" value="(Trans)glycosidases"/>
    <property type="match status" value="1"/>
</dbReference>
<dbReference type="InterPro" id="IPR011583">
    <property type="entry name" value="Chitinase_II/V-like_cat"/>
</dbReference>
<dbReference type="FunFam" id="3.10.50.10:FF:000002">
    <property type="entry name" value="Chitinase domain-containing protein 1"/>
    <property type="match status" value="1"/>
</dbReference>
<keyword evidence="6" id="KW-0458">Lysosome</keyword>
<organism evidence="10 11">
    <name type="scientific">Ignelater luminosus</name>
    <name type="common">Cucubano</name>
    <name type="synonym">Pyrophorus luminosus</name>
    <dbReference type="NCBI Taxonomy" id="2038154"/>
    <lineage>
        <taxon>Eukaryota</taxon>
        <taxon>Metazoa</taxon>
        <taxon>Ecdysozoa</taxon>
        <taxon>Arthropoda</taxon>
        <taxon>Hexapoda</taxon>
        <taxon>Insecta</taxon>
        <taxon>Pterygota</taxon>
        <taxon>Neoptera</taxon>
        <taxon>Endopterygota</taxon>
        <taxon>Coleoptera</taxon>
        <taxon>Polyphaga</taxon>
        <taxon>Elateriformia</taxon>
        <taxon>Elateroidea</taxon>
        <taxon>Elateridae</taxon>
        <taxon>Agrypninae</taxon>
        <taxon>Pyrophorini</taxon>
        <taxon>Ignelater</taxon>
    </lineage>
</organism>
<dbReference type="GO" id="GO:0005975">
    <property type="term" value="P:carbohydrate metabolic process"/>
    <property type="evidence" value="ECO:0007669"/>
    <property type="project" value="InterPro"/>
</dbReference>